<accession>A0A2A2F6K5</accession>
<evidence type="ECO:0008006" key="6">
    <source>
        <dbReference type="Google" id="ProtNLM"/>
    </source>
</evidence>
<keyword evidence="5" id="KW-1185">Reference proteome</keyword>
<feature type="coiled-coil region" evidence="1">
    <location>
        <begin position="603"/>
        <end position="630"/>
    </location>
</feature>
<evidence type="ECO:0000313" key="4">
    <source>
        <dbReference type="EMBL" id="PAU81076.1"/>
    </source>
</evidence>
<dbReference type="RefSeq" id="WP_095616802.1">
    <property type="nucleotide sequence ID" value="NZ_NSKD01000002.1"/>
</dbReference>
<organism evidence="4 5">
    <name type="scientific">Halovibrio salipaludis</name>
    <dbReference type="NCBI Taxonomy" id="2032626"/>
    <lineage>
        <taxon>Bacteria</taxon>
        <taxon>Pseudomonadati</taxon>
        <taxon>Pseudomonadota</taxon>
        <taxon>Gammaproteobacteria</taxon>
        <taxon>Oceanospirillales</taxon>
        <taxon>Halomonadaceae</taxon>
        <taxon>Halovibrio</taxon>
    </lineage>
</organism>
<gene>
    <name evidence="4" type="ORF">CK501_05805</name>
</gene>
<evidence type="ECO:0000313" key="5">
    <source>
        <dbReference type="Proteomes" id="UP000218896"/>
    </source>
</evidence>
<sequence length="1136" mass="127781">MKLRELTITHLPGFSERLHVDGFDTGFTLVTGPNASGKSSLVRALRHLVAQDAVPRNGALTLEARFQAGDDTLVVTRSGQQVVWQRNGQSTDAPELPPGDFLRCYWLSMGDLLQAGSTETAILEQLQRELAGGFDLTMVRQDPLFEIKARQGRSESSTLQRKEKALAECRREYAALERERDRLTELDERIEAARTARTEVTRTQQALEWLAARQRRRELESELATFPEAMERLHGNERERLDELEGYRDRLAEQLRDNRRQQDEAREEKRAAGLGDPVPEASELASARQHLEEMDRKAAERASIQERLDEAGARESRAVAALQPPEGRAPEPTPEAVNQAGELAEQLRAVRLRLQELEARQDHANTEVEDPEPLRRRINELRRWLRQLEPARRRGLFAGSAVALVAAALAAMAGLFYGLPLAWAPAMVALVAAGWSAQQCVSLVTSAREARRRAEEEGVTLENWQPEPVSDRLRELETALARADYQQESARQARRLSEEIEKLQEEHSQLEGNKQALAEAVGFEPTLIGESAARFLALAAELDQARTERARLEQRLARLDEQVEAERAPVRTLLERYGLLPDDTTTAGLRAGFEDLGRRADTVTSADQALARLQARREEVEADHREQVDAIAALYRKLDLPDGERSRLDALCEQLPRHQELCAALKTEARAEQQQAAGIETIDELVALVEADDRAGLEARLSRFQQQAEAYDQWVEERSRLATRLDEAGRDRALETARFERDRAREALADAYDTTMMAEAGRFLLADVEQAHRTEREPAVLADARERFARFTHHRYELGMDEQGRFRVRDRDREREQALDELSTGTHMQLLMAVRLAWVRELEQGCEPLPLFLDEVLTTSDPERFRAIAASLRTLVRDEGRQVIYLSAEPADRVRWEEALGWSVTHRDLQALRSGTATPEPDRYELDPPATVPAPEGLAPEDWAARLQVPAIRPRQGAGAIHLFHLLRDDLPLAHHLLQDWRVDTVGRLENLLARPAGAGAVPEAEQRRELLARGRVARAWVAAWQQGRGQPVDRNALEASGAVSDNFIEPVAALAEQLEGDPRALVDALREGQVARFRGDKTDQLEEWLDREGYLDAREPLDAEARERAVLLEAGQEAGAAAIRQWVAWLEAGLA</sequence>
<keyword evidence="1" id="KW-0175">Coiled coil</keyword>
<dbReference type="PANTHER" id="PTHR41259">
    <property type="entry name" value="DOUBLE-STRAND BREAK REPAIR RAD50 ATPASE, PUTATIVE-RELATED"/>
    <property type="match status" value="1"/>
</dbReference>
<keyword evidence="3" id="KW-0812">Transmembrane</keyword>
<dbReference type="Gene3D" id="3.40.50.300">
    <property type="entry name" value="P-loop containing nucleotide triphosphate hydrolases"/>
    <property type="match status" value="2"/>
</dbReference>
<evidence type="ECO:0000256" key="3">
    <source>
        <dbReference type="SAM" id="Phobius"/>
    </source>
</evidence>
<dbReference type="EMBL" id="NSKD01000002">
    <property type="protein sequence ID" value="PAU81076.1"/>
    <property type="molecule type" value="Genomic_DNA"/>
</dbReference>
<protein>
    <recommendedName>
        <fullName evidence="6">Rad50/SbcC-type AAA domain-containing protein</fullName>
    </recommendedName>
</protein>
<feature type="transmembrane region" description="Helical" evidence="3">
    <location>
        <begin position="396"/>
        <end position="417"/>
    </location>
</feature>
<evidence type="ECO:0000256" key="2">
    <source>
        <dbReference type="SAM" id="MobiDB-lite"/>
    </source>
</evidence>
<feature type="region of interest" description="Disordered" evidence="2">
    <location>
        <begin position="253"/>
        <end position="335"/>
    </location>
</feature>
<keyword evidence="3" id="KW-1133">Transmembrane helix</keyword>
<dbReference type="OrthoDB" id="9764467at2"/>
<feature type="compositionally biased region" description="Basic and acidic residues" evidence="2">
    <location>
        <begin position="253"/>
        <end position="271"/>
    </location>
</feature>
<name>A0A2A2F6K5_9GAMM</name>
<reference evidence="4 5" key="1">
    <citation type="submission" date="2017-08" db="EMBL/GenBank/DDBJ databases">
        <title>Halovibrio sewagensis sp. nov., isolated from wastewater of high salinity.</title>
        <authorList>
            <person name="Dong X."/>
            <person name="Zhang G."/>
        </authorList>
    </citation>
    <scope>NUCLEOTIDE SEQUENCE [LARGE SCALE GENOMIC DNA]</scope>
    <source>
        <strain evidence="4 5">YL5-2</strain>
    </source>
</reference>
<keyword evidence="3" id="KW-0472">Membrane</keyword>
<feature type="compositionally biased region" description="Basic and acidic residues" evidence="2">
    <location>
        <begin position="289"/>
        <end position="317"/>
    </location>
</feature>
<proteinExistence type="predicted"/>
<evidence type="ECO:0000256" key="1">
    <source>
        <dbReference type="SAM" id="Coils"/>
    </source>
</evidence>
<comment type="caution">
    <text evidence="4">The sequence shown here is derived from an EMBL/GenBank/DDBJ whole genome shotgun (WGS) entry which is preliminary data.</text>
</comment>
<dbReference type="Proteomes" id="UP000218896">
    <property type="component" value="Unassembled WGS sequence"/>
</dbReference>
<dbReference type="InterPro" id="IPR027417">
    <property type="entry name" value="P-loop_NTPase"/>
</dbReference>
<feature type="coiled-coil region" evidence="1">
    <location>
        <begin position="473"/>
        <end position="562"/>
    </location>
</feature>
<dbReference type="PANTHER" id="PTHR41259:SF1">
    <property type="entry name" value="DOUBLE-STRAND BREAK REPAIR RAD50 ATPASE, PUTATIVE-RELATED"/>
    <property type="match status" value="1"/>
</dbReference>
<feature type="coiled-coil region" evidence="1">
    <location>
        <begin position="159"/>
        <end position="196"/>
    </location>
</feature>
<dbReference type="AlphaFoldDB" id="A0A2A2F6K5"/>
<dbReference type="SUPFAM" id="SSF52540">
    <property type="entry name" value="P-loop containing nucleoside triphosphate hydrolases"/>
    <property type="match status" value="1"/>
</dbReference>
<feature type="coiled-coil region" evidence="1">
    <location>
        <begin position="340"/>
        <end position="367"/>
    </location>
</feature>